<reference evidence="2" key="1">
    <citation type="submission" date="2022-06" db="EMBL/GenBank/DDBJ databases">
        <title>Genome public.</title>
        <authorList>
            <person name="Sun Q."/>
        </authorList>
    </citation>
    <scope>NUCLEOTIDE SEQUENCE</scope>
    <source>
        <strain evidence="2">CWNU-1</strain>
    </source>
</reference>
<evidence type="ECO:0000313" key="3">
    <source>
        <dbReference type="Proteomes" id="UP001431429"/>
    </source>
</evidence>
<proteinExistence type="predicted"/>
<feature type="region of interest" description="Disordered" evidence="1">
    <location>
        <begin position="379"/>
        <end position="535"/>
    </location>
</feature>
<protein>
    <recommendedName>
        <fullName evidence="4">PPE family domain-containing protein</fullName>
    </recommendedName>
</protein>
<dbReference type="RefSeq" id="WP_250922576.1">
    <property type="nucleotide sequence ID" value="NZ_JAMQAW010000036.1"/>
</dbReference>
<feature type="compositionally biased region" description="Basic and acidic residues" evidence="1">
    <location>
        <begin position="202"/>
        <end position="215"/>
    </location>
</feature>
<dbReference type="Proteomes" id="UP001431429">
    <property type="component" value="Unassembled WGS sequence"/>
</dbReference>
<feature type="region of interest" description="Disordered" evidence="1">
    <location>
        <begin position="188"/>
        <end position="277"/>
    </location>
</feature>
<sequence length="535" mass="54499">MGAESTPGGGGFFSPLRILGSLFGTTDFEAHTHEQLLAMVEAANPKTLETLSAQLTDAAKTITQIGEDLKTYITGVPWEGEAGKAMEAWGEGAWKATLQLGTYSNVGGTWMGHAAQTLREVKQNMPPVDATAKGNIEAAHKFRNMPDYKELLGPAQAKVREDHAQAVQQMNKLAQSYSFSTFVIGAAEAPTFPPPPGQFVPDDQRKSRRVYRDGAEQNSRTINTGTENPRRSAQSSYAETAAKPDSTSFVPPQNATETVRPSGPPGSQPTGQPVGMEIDSVDTLAPTTTTQSQTPGSGFVPTKPEGASTVLPGAIPPTFTRNPGGPGVVGAGSGSATAKGVSGGRGALPAGQIGSVGGIGQVGASGMTGSRMPIPREGGIVGGKPVMPTTSNPTGAIPRGTVIGTEGTTGARGGAMGRGMAGMPGGMYGGGPMGGADQSGVSGGRRLASETGGVVGGRQPQSGQSSARPFTPGGSGLIRGAGDQSPSGRAGAGAVGANRAGSRHEDESGERPDYLSEDEETWQQGNRRVVPPVID</sequence>
<feature type="compositionally biased region" description="Polar residues" evidence="1">
    <location>
        <begin position="459"/>
        <end position="468"/>
    </location>
</feature>
<dbReference type="EMBL" id="JAMQAW010000036">
    <property type="protein sequence ID" value="MCM2392274.1"/>
    <property type="molecule type" value="Genomic_DNA"/>
</dbReference>
<comment type="caution">
    <text evidence="2">The sequence shown here is derived from an EMBL/GenBank/DDBJ whole genome shotgun (WGS) entry which is preliminary data.</text>
</comment>
<organism evidence="2 3">
    <name type="scientific">Streptomyces albipurpureus</name>
    <dbReference type="NCBI Taxonomy" id="2897419"/>
    <lineage>
        <taxon>Bacteria</taxon>
        <taxon>Bacillati</taxon>
        <taxon>Actinomycetota</taxon>
        <taxon>Actinomycetes</taxon>
        <taxon>Kitasatosporales</taxon>
        <taxon>Streptomycetaceae</taxon>
        <taxon>Streptomyces</taxon>
    </lineage>
</organism>
<accession>A0ABT0UWF6</accession>
<evidence type="ECO:0000256" key="1">
    <source>
        <dbReference type="SAM" id="MobiDB-lite"/>
    </source>
</evidence>
<feature type="compositionally biased region" description="Polar residues" evidence="1">
    <location>
        <begin position="245"/>
        <end position="259"/>
    </location>
</feature>
<feature type="compositionally biased region" description="Gly residues" evidence="1">
    <location>
        <begin position="410"/>
        <end position="434"/>
    </location>
</feature>
<feature type="compositionally biased region" description="Basic and acidic residues" evidence="1">
    <location>
        <begin position="502"/>
        <end position="514"/>
    </location>
</feature>
<evidence type="ECO:0000313" key="2">
    <source>
        <dbReference type="EMBL" id="MCM2392274.1"/>
    </source>
</evidence>
<evidence type="ECO:0008006" key="4">
    <source>
        <dbReference type="Google" id="ProtNLM"/>
    </source>
</evidence>
<keyword evidence="3" id="KW-1185">Reference proteome</keyword>
<feature type="compositionally biased region" description="Polar residues" evidence="1">
    <location>
        <begin position="216"/>
        <end position="238"/>
    </location>
</feature>
<gene>
    <name evidence="2" type="ORF">NBG84_29005</name>
</gene>
<name>A0ABT0UWF6_9ACTN</name>